<gene>
    <name evidence="7" type="primary">ttgR</name>
    <name evidence="7" type="ORF">GAK30_02727</name>
</gene>
<evidence type="ECO:0000256" key="2">
    <source>
        <dbReference type="ARBA" id="ARBA00023015"/>
    </source>
</evidence>
<keyword evidence="1" id="KW-0678">Repressor</keyword>
<dbReference type="PANTHER" id="PTHR30055:SF240">
    <property type="entry name" value="HTH-TYPE TRANSCRIPTIONAL REGULATOR ACRR"/>
    <property type="match status" value="1"/>
</dbReference>
<dbReference type="PROSITE" id="PS50977">
    <property type="entry name" value="HTH_TETR_2"/>
    <property type="match status" value="1"/>
</dbReference>
<reference evidence="8" key="1">
    <citation type="journal article" date="2020" name="MBio">
        <title>Horizontal gene transfer to a defensive symbiont with a reduced genome amongst a multipartite beetle microbiome.</title>
        <authorList>
            <person name="Waterworth S.C."/>
            <person name="Florez L.V."/>
            <person name="Rees E.R."/>
            <person name="Hertweck C."/>
            <person name="Kaltenpoth M."/>
            <person name="Kwan J.C."/>
        </authorList>
    </citation>
    <scope>NUCLEOTIDE SEQUENCE [LARGE SCALE GENOMIC DNA]</scope>
</reference>
<name>A0A7V8FMH7_9BURK</name>
<dbReference type="PROSITE" id="PS01081">
    <property type="entry name" value="HTH_TETR_1"/>
    <property type="match status" value="1"/>
</dbReference>
<evidence type="ECO:0000259" key="6">
    <source>
        <dbReference type="PROSITE" id="PS50977"/>
    </source>
</evidence>
<feature type="DNA-binding region" description="H-T-H motif" evidence="5">
    <location>
        <begin position="33"/>
        <end position="52"/>
    </location>
</feature>
<dbReference type="EMBL" id="WNDQ01000041">
    <property type="protein sequence ID" value="KAF1020128.1"/>
    <property type="molecule type" value="Genomic_DNA"/>
</dbReference>
<dbReference type="GO" id="GO:0000976">
    <property type="term" value="F:transcription cis-regulatory region binding"/>
    <property type="evidence" value="ECO:0007669"/>
    <property type="project" value="TreeGrafter"/>
</dbReference>
<keyword evidence="2" id="KW-0805">Transcription regulation</keyword>
<dbReference type="InterPro" id="IPR036271">
    <property type="entry name" value="Tet_transcr_reg_TetR-rel_C_sf"/>
</dbReference>
<evidence type="ECO:0000256" key="3">
    <source>
        <dbReference type="ARBA" id="ARBA00023125"/>
    </source>
</evidence>
<evidence type="ECO:0000313" key="7">
    <source>
        <dbReference type="EMBL" id="KAF1020128.1"/>
    </source>
</evidence>
<keyword evidence="4" id="KW-0804">Transcription</keyword>
<proteinExistence type="predicted"/>
<dbReference type="PANTHER" id="PTHR30055">
    <property type="entry name" value="HTH-TYPE TRANSCRIPTIONAL REGULATOR RUTR"/>
    <property type="match status" value="1"/>
</dbReference>
<dbReference type="Gene3D" id="1.10.357.10">
    <property type="entry name" value="Tetracycline Repressor, domain 2"/>
    <property type="match status" value="1"/>
</dbReference>
<dbReference type="InterPro" id="IPR001647">
    <property type="entry name" value="HTH_TetR"/>
</dbReference>
<dbReference type="InterPro" id="IPR050109">
    <property type="entry name" value="HTH-type_TetR-like_transc_reg"/>
</dbReference>
<accession>A0A7V8FMH7</accession>
<evidence type="ECO:0000256" key="4">
    <source>
        <dbReference type="ARBA" id="ARBA00023163"/>
    </source>
</evidence>
<dbReference type="PRINTS" id="PR00455">
    <property type="entry name" value="HTHTETR"/>
</dbReference>
<dbReference type="AlphaFoldDB" id="A0A7V8FMH7"/>
<dbReference type="InterPro" id="IPR009057">
    <property type="entry name" value="Homeodomain-like_sf"/>
</dbReference>
<dbReference type="Pfam" id="PF00440">
    <property type="entry name" value="TetR_N"/>
    <property type="match status" value="1"/>
</dbReference>
<dbReference type="InterPro" id="IPR023772">
    <property type="entry name" value="DNA-bd_HTH_TetR-type_CS"/>
</dbReference>
<dbReference type="GO" id="GO:0003700">
    <property type="term" value="F:DNA-binding transcription factor activity"/>
    <property type="evidence" value="ECO:0007669"/>
    <property type="project" value="TreeGrafter"/>
</dbReference>
<feature type="domain" description="HTH tetR-type" evidence="6">
    <location>
        <begin position="10"/>
        <end position="70"/>
    </location>
</feature>
<sequence length="213" mass="24324">MARKTKADAQLTRDQLLDAAEYLFQRRGVSRTSLQQIADHAGLTRGAIYWHFKDKGELFCAVMERVHLPFEEIIARMRQDTSRDPLSRLRYLVLEGFHRVQTDERTRRVFEIACHKVEIVDEIKAVLDRREESRDEFLKMIADEIAAARQAGQIRPDLNPCLAAFALHAMLDGLIYNWLLCSQEHDLVALGSQSYDIFVAGLQAPATRLGATV</sequence>
<evidence type="ECO:0000256" key="1">
    <source>
        <dbReference type="ARBA" id="ARBA00022491"/>
    </source>
</evidence>
<organism evidence="7 8">
    <name type="scientific">Paracidovorax wautersii</name>
    <dbReference type="NCBI Taxonomy" id="1177982"/>
    <lineage>
        <taxon>Bacteria</taxon>
        <taxon>Pseudomonadati</taxon>
        <taxon>Pseudomonadota</taxon>
        <taxon>Betaproteobacteria</taxon>
        <taxon>Burkholderiales</taxon>
        <taxon>Comamonadaceae</taxon>
        <taxon>Paracidovorax</taxon>
    </lineage>
</organism>
<dbReference type="Proteomes" id="UP000461670">
    <property type="component" value="Unassembled WGS sequence"/>
</dbReference>
<dbReference type="Pfam" id="PF08361">
    <property type="entry name" value="TetR_C_2"/>
    <property type="match status" value="1"/>
</dbReference>
<protein>
    <submittedName>
        <fullName evidence="7">HTH-type transcriptional regulator TtgR</fullName>
    </submittedName>
</protein>
<dbReference type="InterPro" id="IPR013572">
    <property type="entry name" value="Tscrpt_reg_MAATS_C"/>
</dbReference>
<keyword evidence="3 5" id="KW-0238">DNA-binding</keyword>
<comment type="caution">
    <text evidence="7">The sequence shown here is derived from an EMBL/GenBank/DDBJ whole genome shotgun (WGS) entry which is preliminary data.</text>
</comment>
<dbReference type="SUPFAM" id="SSF48498">
    <property type="entry name" value="Tetracyclin repressor-like, C-terminal domain"/>
    <property type="match status" value="1"/>
</dbReference>
<dbReference type="SUPFAM" id="SSF46689">
    <property type="entry name" value="Homeodomain-like"/>
    <property type="match status" value="1"/>
</dbReference>
<evidence type="ECO:0000256" key="5">
    <source>
        <dbReference type="PROSITE-ProRule" id="PRU00335"/>
    </source>
</evidence>
<evidence type="ECO:0000313" key="8">
    <source>
        <dbReference type="Proteomes" id="UP000461670"/>
    </source>
</evidence>